<evidence type="ECO:0000313" key="2">
    <source>
        <dbReference type="EMBL" id="KAJ6642993.1"/>
    </source>
</evidence>
<dbReference type="Proteomes" id="UP001151699">
    <property type="component" value="Chromosome B"/>
</dbReference>
<name>A0A9Q0N3N3_9DIPT</name>
<dbReference type="AlphaFoldDB" id="A0A9Q0N3N3"/>
<dbReference type="OrthoDB" id="8193282at2759"/>
<sequence>MLDDDDGFFDDVLMRTIDNIDNGATRSSRTLSFNCSGEDIECSAFSNDGFIKSKDAKFLSYDNHVHSFELFDVKISDSTLLDPATLASLMSKARMNVQILTVASRTNLKENTKPFFDIRMQVTKLLITIRNLVGENLFDCKILKPVLKSLRNLFDHQLTFAHLNFVSQLGGKSGNSQIELTSLRGTQFEQELCALIRDLIHLSSCRYNKCKSSEIILQLPFECMCVKEMWLMLQLLVEELERHDQIDPFWMYFNECLDQLQDYAGSDRNLQLKDHIEFSAWLLNGVSKLYGYSENGIYVGVLNIRSADNYDYLENVTRMFLNSDPLEEPLRIYMCLTIPLIHEC</sequence>
<evidence type="ECO:0000313" key="3">
    <source>
        <dbReference type="Proteomes" id="UP001151699"/>
    </source>
</evidence>
<protein>
    <submittedName>
        <fullName evidence="2">Protein MMS22-like</fullName>
    </submittedName>
</protein>
<dbReference type="Pfam" id="PF14910">
    <property type="entry name" value="MMS22L_N"/>
    <property type="match status" value="1"/>
</dbReference>
<organism evidence="2 3">
    <name type="scientific">Pseudolycoriella hygida</name>
    <dbReference type="NCBI Taxonomy" id="35572"/>
    <lineage>
        <taxon>Eukaryota</taxon>
        <taxon>Metazoa</taxon>
        <taxon>Ecdysozoa</taxon>
        <taxon>Arthropoda</taxon>
        <taxon>Hexapoda</taxon>
        <taxon>Insecta</taxon>
        <taxon>Pterygota</taxon>
        <taxon>Neoptera</taxon>
        <taxon>Endopterygota</taxon>
        <taxon>Diptera</taxon>
        <taxon>Nematocera</taxon>
        <taxon>Sciaroidea</taxon>
        <taxon>Sciaridae</taxon>
        <taxon>Pseudolycoriella</taxon>
    </lineage>
</organism>
<evidence type="ECO:0000259" key="1">
    <source>
        <dbReference type="Pfam" id="PF14910"/>
    </source>
</evidence>
<dbReference type="PANTHER" id="PTHR28547:SF1">
    <property type="entry name" value="PROTEIN MMS22-LIKE"/>
    <property type="match status" value="1"/>
</dbReference>
<comment type="caution">
    <text evidence="2">The sequence shown here is derived from an EMBL/GenBank/DDBJ whole genome shotgun (WGS) entry which is preliminary data.</text>
</comment>
<dbReference type="PANTHER" id="PTHR28547">
    <property type="entry name" value="PROTEIN MMS22-LIKE"/>
    <property type="match status" value="1"/>
</dbReference>
<dbReference type="GO" id="GO:0043596">
    <property type="term" value="C:nuclear replication fork"/>
    <property type="evidence" value="ECO:0007669"/>
    <property type="project" value="TreeGrafter"/>
</dbReference>
<dbReference type="GO" id="GO:0000724">
    <property type="term" value="P:double-strand break repair via homologous recombination"/>
    <property type="evidence" value="ECO:0007669"/>
    <property type="project" value="InterPro"/>
</dbReference>
<dbReference type="GO" id="GO:0031297">
    <property type="term" value="P:replication fork processing"/>
    <property type="evidence" value="ECO:0007669"/>
    <property type="project" value="InterPro"/>
</dbReference>
<dbReference type="InterPro" id="IPR029425">
    <property type="entry name" value="MMS22L_N"/>
</dbReference>
<feature type="domain" description="Protein MMS22-like N-terminal" evidence="1">
    <location>
        <begin position="186"/>
        <end position="341"/>
    </location>
</feature>
<keyword evidence="3" id="KW-1185">Reference proteome</keyword>
<proteinExistence type="predicted"/>
<gene>
    <name evidence="2" type="primary">MMS22L</name>
    <name evidence="2" type="ORF">Bhyg_07949</name>
</gene>
<accession>A0A9Q0N3N3</accession>
<dbReference type="EMBL" id="WJQU01000002">
    <property type="protein sequence ID" value="KAJ6642993.1"/>
    <property type="molecule type" value="Genomic_DNA"/>
</dbReference>
<dbReference type="InterPro" id="IPR042320">
    <property type="entry name" value="MMS22-like"/>
</dbReference>
<reference evidence="2" key="1">
    <citation type="submission" date="2022-07" db="EMBL/GenBank/DDBJ databases">
        <authorList>
            <person name="Trinca V."/>
            <person name="Uliana J.V.C."/>
            <person name="Torres T.T."/>
            <person name="Ward R.J."/>
            <person name="Monesi N."/>
        </authorList>
    </citation>
    <scope>NUCLEOTIDE SEQUENCE</scope>
    <source>
        <strain evidence="2">HSMRA1968</strain>
        <tissue evidence="2">Whole embryos</tissue>
    </source>
</reference>